<feature type="chain" id="PRO_5007837308" evidence="1">
    <location>
        <begin position="21"/>
        <end position="157"/>
    </location>
</feature>
<name>A0A162LMA0_CORDF</name>
<keyword evidence="3" id="KW-1185">Reference proteome</keyword>
<dbReference type="AlphaFoldDB" id="A0A162LMA0"/>
<evidence type="ECO:0000256" key="1">
    <source>
        <dbReference type="SAM" id="SignalP"/>
    </source>
</evidence>
<dbReference type="OrthoDB" id="10447449at2759"/>
<protein>
    <submittedName>
        <fullName evidence="2">Uncharacterized protein</fullName>
    </submittedName>
</protein>
<gene>
    <name evidence="2" type="ORF">LEL_08508</name>
</gene>
<proteinExistence type="predicted"/>
<organism evidence="2 3">
    <name type="scientific">Akanthomyces lecanii RCEF 1005</name>
    <dbReference type="NCBI Taxonomy" id="1081108"/>
    <lineage>
        <taxon>Eukaryota</taxon>
        <taxon>Fungi</taxon>
        <taxon>Dikarya</taxon>
        <taxon>Ascomycota</taxon>
        <taxon>Pezizomycotina</taxon>
        <taxon>Sordariomycetes</taxon>
        <taxon>Hypocreomycetidae</taxon>
        <taxon>Hypocreales</taxon>
        <taxon>Cordycipitaceae</taxon>
        <taxon>Akanthomyces</taxon>
        <taxon>Cordyceps confragosa</taxon>
    </lineage>
</organism>
<feature type="signal peptide" evidence="1">
    <location>
        <begin position="1"/>
        <end position="20"/>
    </location>
</feature>
<evidence type="ECO:0000313" key="2">
    <source>
        <dbReference type="EMBL" id="OAA72724.1"/>
    </source>
</evidence>
<keyword evidence="1" id="KW-0732">Signal</keyword>
<dbReference type="Proteomes" id="UP000076881">
    <property type="component" value="Unassembled WGS sequence"/>
</dbReference>
<comment type="caution">
    <text evidence="2">The sequence shown here is derived from an EMBL/GenBank/DDBJ whole genome shotgun (WGS) entry which is preliminary data.</text>
</comment>
<reference evidence="2 3" key="1">
    <citation type="journal article" date="2016" name="Genome Biol. Evol.">
        <title>Divergent and convergent evolution of fungal pathogenicity.</title>
        <authorList>
            <person name="Shang Y."/>
            <person name="Xiao G."/>
            <person name="Zheng P."/>
            <person name="Cen K."/>
            <person name="Zhan S."/>
            <person name="Wang C."/>
        </authorList>
    </citation>
    <scope>NUCLEOTIDE SEQUENCE [LARGE SCALE GENOMIC DNA]</scope>
    <source>
        <strain evidence="2 3">RCEF 1005</strain>
    </source>
</reference>
<sequence>MQTNALLVSLLTSGFAAAAAKSYSTPLDCTPSVAFTSPAYGPPDYTASTSTRSPSLGGHWPHEYTTTSVHETVKTSEVPSYTTSSHPHQPTVMTIKTTSTTGSTNAYKIASSTFKTFNTGTTGIPMSTYGPVQSLANHIDGQGLLIATVVAGLCFFI</sequence>
<accession>A0A162LMA0</accession>
<evidence type="ECO:0000313" key="3">
    <source>
        <dbReference type="Proteomes" id="UP000076881"/>
    </source>
</evidence>
<dbReference type="EMBL" id="AZHF01000007">
    <property type="protein sequence ID" value="OAA72724.1"/>
    <property type="molecule type" value="Genomic_DNA"/>
</dbReference>